<dbReference type="EMBL" id="JASOOE010000001">
    <property type="protein sequence ID" value="MDK7186422.1"/>
    <property type="molecule type" value="Genomic_DNA"/>
</dbReference>
<evidence type="ECO:0000313" key="2">
    <source>
        <dbReference type="EMBL" id="MDK7186422.1"/>
    </source>
</evidence>
<dbReference type="PROSITE" id="PS51729">
    <property type="entry name" value="GNAT_YJDJ"/>
    <property type="match status" value="1"/>
</dbReference>
<reference evidence="2" key="1">
    <citation type="submission" date="2023-05" db="EMBL/GenBank/DDBJ databases">
        <title>Cataloging the Phylogenetic Diversity of Human Bladder Bacteria.</title>
        <authorList>
            <person name="Du J."/>
        </authorList>
    </citation>
    <scope>NUCLEOTIDE SEQUENCE</scope>
    <source>
        <strain evidence="2">UMB1231</strain>
    </source>
</reference>
<dbReference type="Pfam" id="PF14542">
    <property type="entry name" value="Acetyltransf_CG"/>
    <property type="match status" value="1"/>
</dbReference>
<dbReference type="SUPFAM" id="SSF55729">
    <property type="entry name" value="Acyl-CoA N-acyltransferases (Nat)"/>
    <property type="match status" value="1"/>
</dbReference>
<evidence type="ECO:0000259" key="1">
    <source>
        <dbReference type="PROSITE" id="PS51729"/>
    </source>
</evidence>
<protein>
    <submittedName>
        <fullName evidence="2">N-acetyltransferase</fullName>
    </submittedName>
</protein>
<feature type="domain" description="N-acetyltransferase" evidence="1">
    <location>
        <begin position="2"/>
        <end position="89"/>
    </location>
</feature>
<dbReference type="AlphaFoldDB" id="A0AAJ1Q3Y9"/>
<dbReference type="Gene3D" id="3.40.630.30">
    <property type="match status" value="1"/>
</dbReference>
<organism evidence="2 3">
    <name type="scientific">Facklamia hominis</name>
    <dbReference type="NCBI Taxonomy" id="178214"/>
    <lineage>
        <taxon>Bacteria</taxon>
        <taxon>Bacillati</taxon>
        <taxon>Bacillota</taxon>
        <taxon>Bacilli</taxon>
        <taxon>Lactobacillales</taxon>
        <taxon>Aerococcaceae</taxon>
        <taxon>Facklamia</taxon>
    </lineage>
</organism>
<evidence type="ECO:0000313" key="3">
    <source>
        <dbReference type="Proteomes" id="UP001229251"/>
    </source>
</evidence>
<name>A0AAJ1Q3Y9_9LACT</name>
<accession>A0AAJ1Q3Y9</accession>
<dbReference type="InterPro" id="IPR031165">
    <property type="entry name" value="GNAT_YJDJ"/>
</dbReference>
<comment type="caution">
    <text evidence="2">The sequence shown here is derived from an EMBL/GenBank/DDBJ whole genome shotgun (WGS) entry which is preliminary data.</text>
</comment>
<dbReference type="InterPro" id="IPR016181">
    <property type="entry name" value="Acyl_CoA_acyltransferase"/>
</dbReference>
<proteinExistence type="predicted"/>
<gene>
    <name evidence="2" type="ORF">QP433_00325</name>
</gene>
<dbReference type="Proteomes" id="UP001229251">
    <property type="component" value="Unassembled WGS sequence"/>
</dbReference>
<sequence>MKIIDDGRRLALLNEKTDTLAQMDYQITAEGELWVTHTFTSPDQRDQGYASDLFKALIEKAQKEKRHIISTCSYVSKKLTEVDQTYGNY</sequence>
<dbReference type="RefSeq" id="WP_285065128.1">
    <property type="nucleotide sequence ID" value="NZ_CP138857.1"/>
</dbReference>